<dbReference type="InterPro" id="IPR036291">
    <property type="entry name" value="NAD(P)-bd_dom_sf"/>
</dbReference>
<sequence>MQQTPSPARKAALVFGGSRGIGAATVERLGKDGFAVAFTYVSSPDKAQALVERVTAAGGEAFAIRADSADPAAIRDAVAQAVARFGTLSVTVINAGIFRMATVDAVRLEDLDAMLAVNVRGVYLSIQATVPHLRDGARVITIGSNVALHTRTPGSSVYQMTKTAVAGMVKGIALDLAPRGITVNNVQPGPTDTDINAGATEILAGMSPLKRVAEPSEIAGLVSYLAGNDAGFVTGASLTIDGGWTL</sequence>
<dbReference type="AlphaFoldDB" id="A0A316EPZ3"/>
<gene>
    <name evidence="3" type="ORF">C7419_10480</name>
</gene>
<dbReference type="Proteomes" id="UP000245754">
    <property type="component" value="Unassembled WGS sequence"/>
</dbReference>
<dbReference type="RefSeq" id="WP_109584525.1">
    <property type="nucleotide sequence ID" value="NZ_QGGT01000004.1"/>
</dbReference>
<evidence type="ECO:0000256" key="2">
    <source>
        <dbReference type="ARBA" id="ARBA00023002"/>
    </source>
</evidence>
<keyword evidence="2" id="KW-0560">Oxidoreductase</keyword>
<organism evidence="3 4">
    <name type="scientific">Cupriavidus plantarum</name>
    <dbReference type="NCBI Taxonomy" id="942865"/>
    <lineage>
        <taxon>Bacteria</taxon>
        <taxon>Pseudomonadati</taxon>
        <taxon>Pseudomonadota</taxon>
        <taxon>Betaproteobacteria</taxon>
        <taxon>Burkholderiales</taxon>
        <taxon>Burkholderiaceae</taxon>
        <taxon>Cupriavidus</taxon>
    </lineage>
</organism>
<keyword evidence="4" id="KW-1185">Reference proteome</keyword>
<dbReference type="InterPro" id="IPR002347">
    <property type="entry name" value="SDR_fam"/>
</dbReference>
<dbReference type="Gene3D" id="3.40.50.720">
    <property type="entry name" value="NAD(P)-binding Rossmann-like Domain"/>
    <property type="match status" value="1"/>
</dbReference>
<dbReference type="GO" id="GO:0016491">
    <property type="term" value="F:oxidoreductase activity"/>
    <property type="evidence" value="ECO:0007669"/>
    <property type="project" value="UniProtKB-KW"/>
</dbReference>
<evidence type="ECO:0000313" key="4">
    <source>
        <dbReference type="Proteomes" id="UP000245754"/>
    </source>
</evidence>
<reference evidence="3 4" key="1">
    <citation type="submission" date="2018-05" db="EMBL/GenBank/DDBJ databases">
        <title>Genomic Encyclopedia of Type Strains, Phase IV (KMG-V): Genome sequencing to study the core and pangenomes of soil and plant-associated prokaryotes.</title>
        <authorList>
            <person name="Whitman W."/>
        </authorList>
    </citation>
    <scope>NUCLEOTIDE SEQUENCE [LARGE SCALE GENOMIC DNA]</scope>
    <source>
        <strain evidence="3 4">SLV-132</strain>
    </source>
</reference>
<dbReference type="PANTHER" id="PTHR43639">
    <property type="entry name" value="OXIDOREDUCTASE, SHORT-CHAIN DEHYDROGENASE/REDUCTASE FAMILY (AFU_ORTHOLOGUE AFUA_5G02870)"/>
    <property type="match status" value="1"/>
</dbReference>
<comment type="similarity">
    <text evidence="1">Belongs to the short-chain dehydrogenases/reductases (SDR) family.</text>
</comment>
<name>A0A316EPZ3_9BURK</name>
<dbReference type="PANTHER" id="PTHR43639:SF1">
    <property type="entry name" value="SHORT-CHAIN DEHYDROGENASE_REDUCTASE FAMILY PROTEIN"/>
    <property type="match status" value="1"/>
</dbReference>
<dbReference type="SUPFAM" id="SSF51735">
    <property type="entry name" value="NAD(P)-binding Rossmann-fold domains"/>
    <property type="match status" value="1"/>
</dbReference>
<comment type="caution">
    <text evidence="3">The sequence shown here is derived from an EMBL/GenBank/DDBJ whole genome shotgun (WGS) entry which is preliminary data.</text>
</comment>
<accession>A0A316EPZ3</accession>
<evidence type="ECO:0000313" key="3">
    <source>
        <dbReference type="EMBL" id="PWK33407.1"/>
    </source>
</evidence>
<dbReference type="FunFam" id="3.40.50.720:FF:000084">
    <property type="entry name" value="Short-chain dehydrogenase reductase"/>
    <property type="match status" value="1"/>
</dbReference>
<protein>
    <submittedName>
        <fullName evidence="3">3-oxoacyl-[acyl-carrier protein] reductase</fullName>
    </submittedName>
</protein>
<dbReference type="Pfam" id="PF13561">
    <property type="entry name" value="adh_short_C2"/>
    <property type="match status" value="1"/>
</dbReference>
<dbReference type="PRINTS" id="PR00081">
    <property type="entry name" value="GDHRDH"/>
</dbReference>
<evidence type="ECO:0000256" key="1">
    <source>
        <dbReference type="ARBA" id="ARBA00006484"/>
    </source>
</evidence>
<proteinExistence type="inferred from homology"/>
<dbReference type="EMBL" id="QGGT01000004">
    <property type="protein sequence ID" value="PWK33407.1"/>
    <property type="molecule type" value="Genomic_DNA"/>
</dbReference>